<dbReference type="CDD" id="cd00082">
    <property type="entry name" value="HisKA"/>
    <property type="match status" value="1"/>
</dbReference>
<feature type="modified residue" description="4-aspartylphosphate" evidence="5">
    <location>
        <position position="465"/>
    </location>
</feature>
<reference evidence="9 10" key="1">
    <citation type="submission" date="2023-10" db="EMBL/GenBank/DDBJ databases">
        <title>Marine bacteria isolated from horseshoe crab.</title>
        <authorList>
            <person name="Cheng T.H."/>
        </authorList>
    </citation>
    <scope>NUCLEOTIDE SEQUENCE [LARGE SCALE GENOMIC DNA]</scope>
    <source>
        <strain evidence="9 10">HSC6</strain>
    </source>
</reference>
<dbReference type="InterPro" id="IPR004358">
    <property type="entry name" value="Sig_transdc_His_kin-like_C"/>
</dbReference>
<evidence type="ECO:0000256" key="3">
    <source>
        <dbReference type="ARBA" id="ARBA00022553"/>
    </source>
</evidence>
<dbReference type="PROSITE" id="PS50109">
    <property type="entry name" value="HIS_KIN"/>
    <property type="match status" value="1"/>
</dbReference>
<protein>
    <recommendedName>
        <fullName evidence="2">histidine kinase</fullName>
        <ecNumber evidence="2">2.7.13.3</ecNumber>
    </recommendedName>
</protein>
<dbReference type="PRINTS" id="PR00344">
    <property type="entry name" value="BCTRLSENSOR"/>
</dbReference>
<dbReference type="SUPFAM" id="SSF47384">
    <property type="entry name" value="Homodimeric domain of signal transducing histidine kinase"/>
    <property type="match status" value="1"/>
</dbReference>
<feature type="transmembrane region" description="Helical" evidence="6">
    <location>
        <begin position="65"/>
        <end position="85"/>
    </location>
</feature>
<evidence type="ECO:0000259" key="7">
    <source>
        <dbReference type="PROSITE" id="PS50109"/>
    </source>
</evidence>
<evidence type="ECO:0000259" key="8">
    <source>
        <dbReference type="PROSITE" id="PS50110"/>
    </source>
</evidence>
<keyword evidence="3 5" id="KW-0597">Phosphoprotein</keyword>
<dbReference type="InterPro" id="IPR011006">
    <property type="entry name" value="CheY-like_superfamily"/>
</dbReference>
<keyword evidence="6" id="KW-0812">Transmembrane</keyword>
<dbReference type="Proteomes" id="UP001186452">
    <property type="component" value="Unassembled WGS sequence"/>
</dbReference>
<keyword evidence="6" id="KW-1133">Transmembrane helix</keyword>
<feature type="domain" description="Response regulatory" evidence="8">
    <location>
        <begin position="415"/>
        <end position="532"/>
    </location>
</feature>
<dbReference type="EMBL" id="JAWJZI010000003">
    <property type="protein sequence ID" value="MDV5168977.1"/>
    <property type="molecule type" value="Genomic_DNA"/>
</dbReference>
<organism evidence="9 10">
    <name type="scientific">Photobacterium rosenbergii</name>
    <dbReference type="NCBI Taxonomy" id="294936"/>
    <lineage>
        <taxon>Bacteria</taxon>
        <taxon>Pseudomonadati</taxon>
        <taxon>Pseudomonadota</taxon>
        <taxon>Gammaproteobacteria</taxon>
        <taxon>Vibrionales</taxon>
        <taxon>Vibrionaceae</taxon>
        <taxon>Photobacterium</taxon>
    </lineage>
</organism>
<accession>A0ABU3ZFZ4</accession>
<dbReference type="SMART" id="SM00387">
    <property type="entry name" value="HATPase_c"/>
    <property type="match status" value="1"/>
</dbReference>
<dbReference type="CDD" id="cd17546">
    <property type="entry name" value="REC_hyHK_CKI1_RcsC-like"/>
    <property type="match status" value="1"/>
</dbReference>
<evidence type="ECO:0000313" key="10">
    <source>
        <dbReference type="Proteomes" id="UP001186452"/>
    </source>
</evidence>
<comment type="caution">
    <text evidence="9">The sequence shown here is derived from an EMBL/GenBank/DDBJ whole genome shotgun (WGS) entry which is preliminary data.</text>
</comment>
<keyword evidence="4" id="KW-0902">Two-component regulatory system</keyword>
<evidence type="ECO:0000256" key="6">
    <source>
        <dbReference type="SAM" id="Phobius"/>
    </source>
</evidence>
<dbReference type="Pfam" id="PF02518">
    <property type="entry name" value="HATPase_c"/>
    <property type="match status" value="1"/>
</dbReference>
<dbReference type="SUPFAM" id="SSF52172">
    <property type="entry name" value="CheY-like"/>
    <property type="match status" value="1"/>
</dbReference>
<keyword evidence="10" id="KW-1185">Reference proteome</keyword>
<dbReference type="InterPro" id="IPR036890">
    <property type="entry name" value="HATPase_C_sf"/>
</dbReference>
<feature type="domain" description="Histidine kinase" evidence="7">
    <location>
        <begin position="167"/>
        <end position="388"/>
    </location>
</feature>
<evidence type="ECO:0000256" key="2">
    <source>
        <dbReference type="ARBA" id="ARBA00012438"/>
    </source>
</evidence>
<evidence type="ECO:0000256" key="4">
    <source>
        <dbReference type="ARBA" id="ARBA00023012"/>
    </source>
</evidence>
<evidence type="ECO:0000256" key="5">
    <source>
        <dbReference type="PROSITE-ProRule" id="PRU00169"/>
    </source>
</evidence>
<evidence type="ECO:0000256" key="1">
    <source>
        <dbReference type="ARBA" id="ARBA00000085"/>
    </source>
</evidence>
<comment type="catalytic activity">
    <reaction evidence="1">
        <text>ATP + protein L-histidine = ADP + protein N-phospho-L-histidine.</text>
        <dbReference type="EC" id="2.7.13.3"/>
    </reaction>
</comment>
<dbReference type="PANTHER" id="PTHR45339:SF1">
    <property type="entry name" value="HYBRID SIGNAL TRANSDUCTION HISTIDINE KINASE J"/>
    <property type="match status" value="1"/>
</dbReference>
<dbReference type="RefSeq" id="WP_317521749.1">
    <property type="nucleotide sequence ID" value="NZ_JAWJZI010000003.1"/>
</dbReference>
<keyword evidence="6" id="KW-0472">Membrane</keyword>
<proteinExistence type="predicted"/>
<dbReference type="Gene3D" id="3.30.565.10">
    <property type="entry name" value="Histidine kinase-like ATPase, C-terminal domain"/>
    <property type="match status" value="1"/>
</dbReference>
<dbReference type="PROSITE" id="PS50110">
    <property type="entry name" value="RESPONSE_REGULATORY"/>
    <property type="match status" value="1"/>
</dbReference>
<dbReference type="InterPro" id="IPR036097">
    <property type="entry name" value="HisK_dim/P_sf"/>
</dbReference>
<gene>
    <name evidence="9" type="ORF">R2X38_08195</name>
</gene>
<dbReference type="SUPFAM" id="SSF55874">
    <property type="entry name" value="ATPase domain of HSP90 chaperone/DNA topoisomerase II/histidine kinase"/>
    <property type="match status" value="1"/>
</dbReference>
<evidence type="ECO:0000313" key="9">
    <source>
        <dbReference type="EMBL" id="MDV5168977.1"/>
    </source>
</evidence>
<dbReference type="InterPro" id="IPR001789">
    <property type="entry name" value="Sig_transdc_resp-reg_receiver"/>
</dbReference>
<dbReference type="InterPro" id="IPR003661">
    <property type="entry name" value="HisK_dim/P_dom"/>
</dbReference>
<name>A0ABU3ZFZ4_9GAMM</name>
<dbReference type="Pfam" id="PF00512">
    <property type="entry name" value="HisKA"/>
    <property type="match status" value="1"/>
</dbReference>
<dbReference type="Pfam" id="PF00072">
    <property type="entry name" value="Response_reg"/>
    <property type="match status" value="1"/>
</dbReference>
<dbReference type="SMART" id="SM00448">
    <property type="entry name" value="REC"/>
    <property type="match status" value="1"/>
</dbReference>
<dbReference type="InterPro" id="IPR005467">
    <property type="entry name" value="His_kinase_dom"/>
</dbReference>
<keyword evidence="9" id="KW-0067">ATP-binding</keyword>
<dbReference type="Gene3D" id="1.10.287.130">
    <property type="match status" value="1"/>
</dbReference>
<dbReference type="InterPro" id="IPR003594">
    <property type="entry name" value="HATPase_dom"/>
</dbReference>
<feature type="transmembrane region" description="Helical" evidence="6">
    <location>
        <begin position="32"/>
        <end position="53"/>
    </location>
</feature>
<keyword evidence="9" id="KW-0547">Nucleotide-binding</keyword>
<sequence length="538" mass="59899">MDKRAVTASERSASLLSSAIQRLYQQLLTRKCIVILGAVSLSVFLMTSVLMLFNGGDNPLSSILFSFKLLLPLILVAAVAIYVFHTQVTRPIALMTKQLALVGKGKVDLQELTDKDSEIGHLARQIQSIDSKLFYRNNKLLQLNEALELQSLQLNKAHKVKSEFMANMGHELRTPMNGILGFIQCLQQKNLGRESNQQVEYIKESAFSLLTLINEVLNFSRLESNRVELCENDFNLCRLVQSCVTSVEQDASEKGLNIEVVTPSDEDCDFHADEQHLRQIMTNLLSNAVKFTEHGFVKVNVDWLRELNGEVELCIRVIDSGIGIPERKCEDVFDSYKQIDGTISRKYGGTGLGLAVSSRLCELLGTKLRVNSMEGVGSEFSFRLKLRKAESTTSSQSYAPGDDVVCDLSRFSSCRILVAEDQFVNQQLVLAFLKSMGLCNIDVVDNGEEAVNYLDQTLPDLILMDCQMPIMGGLEATRRIREKQNCEQIPIIALTANVLESEKQQCFDAGMDAYLAKPIIKINLFSTLLSVLSADAVS</sequence>
<dbReference type="PANTHER" id="PTHR45339">
    <property type="entry name" value="HYBRID SIGNAL TRANSDUCTION HISTIDINE KINASE J"/>
    <property type="match status" value="1"/>
</dbReference>
<dbReference type="GO" id="GO:0005524">
    <property type="term" value="F:ATP binding"/>
    <property type="evidence" value="ECO:0007669"/>
    <property type="project" value="UniProtKB-KW"/>
</dbReference>
<dbReference type="CDD" id="cd16922">
    <property type="entry name" value="HATPase_EvgS-ArcB-TorS-like"/>
    <property type="match status" value="1"/>
</dbReference>
<dbReference type="SMART" id="SM00388">
    <property type="entry name" value="HisKA"/>
    <property type="match status" value="1"/>
</dbReference>
<dbReference type="EC" id="2.7.13.3" evidence="2"/>
<dbReference type="Gene3D" id="6.10.340.10">
    <property type="match status" value="1"/>
</dbReference>
<dbReference type="Gene3D" id="3.40.50.2300">
    <property type="match status" value="1"/>
</dbReference>